<dbReference type="RefSeq" id="XP_007709418.1">
    <property type="nucleotide sequence ID" value="XM_007711228.1"/>
</dbReference>
<evidence type="ECO:0000313" key="2">
    <source>
        <dbReference type="Proteomes" id="UP000053841"/>
    </source>
</evidence>
<keyword evidence="2" id="KW-1185">Reference proteome</keyword>
<reference evidence="1 2" key="1">
    <citation type="journal article" date="2013" name="PLoS Genet.">
        <title>Comparative genome structure, secondary metabolite, and effector coding capacity across Cochliobolus pathogens.</title>
        <authorList>
            <person name="Condon B.J."/>
            <person name="Leng Y."/>
            <person name="Wu D."/>
            <person name="Bushley K.E."/>
            <person name="Ohm R.A."/>
            <person name="Otillar R."/>
            <person name="Martin J."/>
            <person name="Schackwitz W."/>
            <person name="Grimwood J."/>
            <person name="MohdZainudin N."/>
            <person name="Xue C."/>
            <person name="Wang R."/>
            <person name="Manning V.A."/>
            <person name="Dhillon B."/>
            <person name="Tu Z.J."/>
            <person name="Steffenson B.J."/>
            <person name="Salamov A."/>
            <person name="Sun H."/>
            <person name="Lowry S."/>
            <person name="LaButti K."/>
            <person name="Han J."/>
            <person name="Copeland A."/>
            <person name="Lindquist E."/>
            <person name="Barry K."/>
            <person name="Schmutz J."/>
            <person name="Baker S.E."/>
            <person name="Ciuffetti L.M."/>
            <person name="Grigoriev I.V."/>
            <person name="Zhong S."/>
            <person name="Turgeon B.G."/>
        </authorList>
    </citation>
    <scope>NUCLEOTIDE SEQUENCE [LARGE SCALE GENOMIC DNA]</scope>
    <source>
        <strain evidence="1 2">26-R-13</strain>
    </source>
</reference>
<sequence length="80" mass="9108">VCKSWRNGRIAMPRAAFSYIKTYIHQGCVLLMKSSVWIKVHASLLNRTSIARAILSPLSLMCLCKSTIVLVLCNYYRCEI</sequence>
<feature type="non-terminal residue" evidence="1">
    <location>
        <position position="1"/>
    </location>
</feature>
<dbReference type="HOGENOM" id="CLU_2596460_0_0_1"/>
<gene>
    <name evidence="1" type="ORF">COCCADRAFT_88505</name>
</gene>
<dbReference type="KEGG" id="bze:COCCADRAFT_88505"/>
<dbReference type="Proteomes" id="UP000053841">
    <property type="component" value="Unassembled WGS sequence"/>
</dbReference>
<dbReference type="GeneID" id="19152579"/>
<organism evidence="1 2">
    <name type="scientific">Cochliobolus carbonum (strain 26-R-13)</name>
    <name type="common">Maize leaf spot fungus</name>
    <name type="synonym">Bipolaris zeicola</name>
    <dbReference type="NCBI Taxonomy" id="930089"/>
    <lineage>
        <taxon>Eukaryota</taxon>
        <taxon>Fungi</taxon>
        <taxon>Dikarya</taxon>
        <taxon>Ascomycota</taxon>
        <taxon>Pezizomycotina</taxon>
        <taxon>Dothideomycetes</taxon>
        <taxon>Pleosporomycetidae</taxon>
        <taxon>Pleosporales</taxon>
        <taxon>Pleosporineae</taxon>
        <taxon>Pleosporaceae</taxon>
        <taxon>Bipolaris</taxon>
    </lineage>
</organism>
<protein>
    <submittedName>
        <fullName evidence="1">Uncharacterized protein</fullName>
    </submittedName>
</protein>
<name>W6YXY1_COCC2</name>
<dbReference type="AlphaFoldDB" id="W6YXY1"/>
<evidence type="ECO:0000313" key="1">
    <source>
        <dbReference type="EMBL" id="EUC36311.1"/>
    </source>
</evidence>
<proteinExistence type="predicted"/>
<accession>W6YXY1</accession>
<dbReference type="EMBL" id="KI964563">
    <property type="protein sequence ID" value="EUC36311.1"/>
    <property type="molecule type" value="Genomic_DNA"/>
</dbReference>